<dbReference type="EMBL" id="JQCE01000034">
    <property type="protein sequence ID" value="KRO16698.1"/>
    <property type="molecule type" value="Genomic_DNA"/>
</dbReference>
<comment type="caution">
    <text evidence="5">The sequence shown here is derived from an EMBL/GenBank/DDBJ whole genome shotgun (WGS) entry which is preliminary data.</text>
</comment>
<evidence type="ECO:0000256" key="4">
    <source>
        <dbReference type="ARBA" id="ARBA00023163"/>
    </source>
</evidence>
<dbReference type="RefSeq" id="WP_054777717.1">
    <property type="nucleotide sequence ID" value="NZ_BBBX01000018.1"/>
</dbReference>
<dbReference type="OrthoDB" id="1849040at2"/>
<dbReference type="SUPFAM" id="SSF46785">
    <property type="entry name" value="Winged helix' DNA-binding domain"/>
    <property type="match status" value="1"/>
</dbReference>
<evidence type="ECO:0000256" key="2">
    <source>
        <dbReference type="ARBA" id="ARBA00023015"/>
    </source>
</evidence>
<keyword evidence="3" id="KW-0238">DNA-binding</keyword>
<evidence type="ECO:0000256" key="3">
    <source>
        <dbReference type="ARBA" id="ARBA00023125"/>
    </source>
</evidence>
<name>A0A0R2N114_9LACO</name>
<protein>
    <submittedName>
        <fullName evidence="5">Transcriptional regulator</fullName>
    </submittedName>
</protein>
<dbReference type="Pfam" id="PF03965">
    <property type="entry name" value="Penicillinase_R"/>
    <property type="match status" value="1"/>
</dbReference>
<dbReference type="PIRSF" id="PIRSF019455">
    <property type="entry name" value="CopR_AtkY"/>
    <property type="match status" value="1"/>
</dbReference>
<evidence type="ECO:0000256" key="1">
    <source>
        <dbReference type="ARBA" id="ARBA00011046"/>
    </source>
</evidence>
<accession>A0A0R2N114</accession>
<dbReference type="GO" id="GO:0045892">
    <property type="term" value="P:negative regulation of DNA-templated transcription"/>
    <property type="evidence" value="ECO:0007669"/>
    <property type="project" value="InterPro"/>
</dbReference>
<dbReference type="InterPro" id="IPR036388">
    <property type="entry name" value="WH-like_DNA-bd_sf"/>
</dbReference>
<evidence type="ECO:0000313" key="6">
    <source>
        <dbReference type="Proteomes" id="UP000050969"/>
    </source>
</evidence>
<dbReference type="InterPro" id="IPR005650">
    <property type="entry name" value="BlaI_family"/>
</dbReference>
<reference evidence="5 6" key="1">
    <citation type="journal article" date="2015" name="Genome Announc.">
        <title>Expanding the biotechnology potential of lactobacilli through comparative genomics of 213 strains and associated genera.</title>
        <authorList>
            <person name="Sun Z."/>
            <person name="Harris H.M."/>
            <person name="McCann A."/>
            <person name="Guo C."/>
            <person name="Argimon S."/>
            <person name="Zhang W."/>
            <person name="Yang X."/>
            <person name="Jeffery I.B."/>
            <person name="Cooney J.C."/>
            <person name="Kagawa T.F."/>
            <person name="Liu W."/>
            <person name="Song Y."/>
            <person name="Salvetti E."/>
            <person name="Wrobel A."/>
            <person name="Rasinkangas P."/>
            <person name="Parkhill J."/>
            <person name="Rea M.C."/>
            <person name="O'Sullivan O."/>
            <person name="Ritari J."/>
            <person name="Douillard F.P."/>
            <person name="Paul Ross R."/>
            <person name="Yang R."/>
            <person name="Briner A.E."/>
            <person name="Felis G.E."/>
            <person name="de Vos W.M."/>
            <person name="Barrangou R."/>
            <person name="Klaenhammer T.R."/>
            <person name="Caufield P.W."/>
            <person name="Cui Y."/>
            <person name="Zhang H."/>
            <person name="O'Toole P.W."/>
        </authorList>
    </citation>
    <scope>NUCLEOTIDE SEQUENCE [LARGE SCALE GENOMIC DNA]</scope>
    <source>
        <strain evidence="5 6">DSM 24301</strain>
    </source>
</reference>
<sequence>MDTVQAEISQSEWEVMRVIWTLGSATTHDLTAILEEKMGWKSATTKTFLGRLVKKQALSTEKEGREFRYRALIPEQAAMDEATQALFDHLCAMKAGQTLENLINALTLSQHDIAQLQAVLTQKAKTAPEKVDCNCLPDDCQC</sequence>
<keyword evidence="2" id="KW-0805">Transcription regulation</keyword>
<dbReference type="STRING" id="1293598.IV56_GL000972"/>
<keyword evidence="4" id="KW-0804">Transcription</keyword>
<dbReference type="InterPro" id="IPR036390">
    <property type="entry name" value="WH_DNA-bd_sf"/>
</dbReference>
<gene>
    <name evidence="5" type="ORF">IV56_GL000972</name>
</gene>
<keyword evidence="6" id="KW-1185">Reference proteome</keyword>
<proteinExistence type="inferred from homology"/>
<comment type="similarity">
    <text evidence="1">Belongs to the BlaI transcriptional regulatory family.</text>
</comment>
<dbReference type="AlphaFoldDB" id="A0A0R2N114"/>
<dbReference type="InterPro" id="IPR014071">
    <property type="entry name" value="Cu_transp_CopY/TcrY"/>
</dbReference>
<dbReference type="Gene3D" id="1.10.10.10">
    <property type="entry name" value="Winged helix-like DNA-binding domain superfamily/Winged helix DNA-binding domain"/>
    <property type="match status" value="1"/>
</dbReference>
<organism evidence="5 6">
    <name type="scientific">Lacticaseibacillus saniviri JCM 17471 = DSM 24301</name>
    <dbReference type="NCBI Taxonomy" id="1293598"/>
    <lineage>
        <taxon>Bacteria</taxon>
        <taxon>Bacillati</taxon>
        <taxon>Bacillota</taxon>
        <taxon>Bacilli</taxon>
        <taxon>Lactobacillales</taxon>
        <taxon>Lactobacillaceae</taxon>
        <taxon>Lacticaseibacillus</taxon>
    </lineage>
</organism>
<dbReference type="GO" id="GO:0003677">
    <property type="term" value="F:DNA binding"/>
    <property type="evidence" value="ECO:0007669"/>
    <property type="project" value="UniProtKB-KW"/>
</dbReference>
<dbReference type="PATRIC" id="fig|1293598.4.peg.1022"/>
<dbReference type="NCBIfam" id="TIGR02698">
    <property type="entry name" value="CopY_TcrY"/>
    <property type="match status" value="1"/>
</dbReference>
<evidence type="ECO:0000313" key="5">
    <source>
        <dbReference type="EMBL" id="KRO16698.1"/>
    </source>
</evidence>
<dbReference type="Proteomes" id="UP000050969">
    <property type="component" value="Unassembled WGS sequence"/>
</dbReference>